<keyword evidence="2" id="KW-0238">DNA-binding</keyword>
<dbReference type="AlphaFoldDB" id="A0A1B1AGY1"/>
<evidence type="ECO:0000313" key="6">
    <source>
        <dbReference type="Proteomes" id="UP000092498"/>
    </source>
</evidence>
<keyword evidence="3" id="KW-0804">Transcription</keyword>
<feature type="domain" description="HTH crp-type" evidence="4">
    <location>
        <begin position="142"/>
        <end position="208"/>
    </location>
</feature>
<dbReference type="STRING" id="1759059.ATE48_07625"/>
<proteinExistence type="predicted"/>
<name>A0A1B1AGY1_9PROT</name>
<dbReference type="GO" id="GO:0006355">
    <property type="term" value="P:regulation of DNA-templated transcription"/>
    <property type="evidence" value="ECO:0007669"/>
    <property type="project" value="InterPro"/>
</dbReference>
<dbReference type="SMART" id="SM00419">
    <property type="entry name" value="HTH_CRP"/>
    <property type="match status" value="1"/>
</dbReference>
<dbReference type="Gene3D" id="1.10.10.10">
    <property type="entry name" value="Winged helix-like DNA-binding domain superfamily/Winged helix DNA-binding domain"/>
    <property type="match status" value="1"/>
</dbReference>
<organism evidence="5 6">
    <name type="scientific">Candidatus Viadribacter manganicus</name>
    <dbReference type="NCBI Taxonomy" id="1759059"/>
    <lineage>
        <taxon>Bacteria</taxon>
        <taxon>Pseudomonadati</taxon>
        <taxon>Pseudomonadota</taxon>
        <taxon>Alphaproteobacteria</taxon>
        <taxon>Hyphomonadales</taxon>
        <taxon>Hyphomonadaceae</taxon>
        <taxon>Candidatus Viadribacter</taxon>
    </lineage>
</organism>
<dbReference type="Proteomes" id="UP000092498">
    <property type="component" value="Chromosome"/>
</dbReference>
<keyword evidence="6" id="KW-1185">Reference proteome</keyword>
<dbReference type="InterPro" id="IPR018490">
    <property type="entry name" value="cNMP-bd_dom_sf"/>
</dbReference>
<dbReference type="InterPro" id="IPR036388">
    <property type="entry name" value="WH-like_DNA-bd_sf"/>
</dbReference>
<dbReference type="GO" id="GO:0003677">
    <property type="term" value="F:DNA binding"/>
    <property type="evidence" value="ECO:0007669"/>
    <property type="project" value="UniProtKB-KW"/>
</dbReference>
<dbReference type="SUPFAM" id="SSF51206">
    <property type="entry name" value="cAMP-binding domain-like"/>
    <property type="match status" value="1"/>
</dbReference>
<gene>
    <name evidence="5" type="ORF">ATE48_07625</name>
</gene>
<evidence type="ECO:0000256" key="1">
    <source>
        <dbReference type="ARBA" id="ARBA00023015"/>
    </source>
</evidence>
<dbReference type="KEGG" id="cbot:ATE48_07625"/>
<dbReference type="InterPro" id="IPR012318">
    <property type="entry name" value="HTH_CRP"/>
</dbReference>
<dbReference type="InterPro" id="IPR014710">
    <property type="entry name" value="RmlC-like_jellyroll"/>
</dbReference>
<dbReference type="InParanoid" id="A0A1B1AGY1"/>
<dbReference type="SUPFAM" id="SSF46785">
    <property type="entry name" value="Winged helix' DNA-binding domain"/>
    <property type="match status" value="1"/>
</dbReference>
<evidence type="ECO:0000313" key="5">
    <source>
        <dbReference type="EMBL" id="ANP45800.1"/>
    </source>
</evidence>
<evidence type="ECO:0000256" key="2">
    <source>
        <dbReference type="ARBA" id="ARBA00023125"/>
    </source>
</evidence>
<dbReference type="InterPro" id="IPR036390">
    <property type="entry name" value="WH_DNA-bd_sf"/>
</dbReference>
<dbReference type="OrthoDB" id="7506088at2"/>
<dbReference type="EMBL" id="CP013244">
    <property type="protein sequence ID" value="ANP45800.1"/>
    <property type="molecule type" value="Genomic_DNA"/>
</dbReference>
<dbReference type="PROSITE" id="PS51063">
    <property type="entry name" value="HTH_CRP_2"/>
    <property type="match status" value="1"/>
</dbReference>
<protein>
    <recommendedName>
        <fullName evidence="4">HTH crp-type domain-containing protein</fullName>
    </recommendedName>
</protein>
<reference evidence="5 6" key="1">
    <citation type="submission" date="2015-11" db="EMBL/GenBank/DDBJ databases">
        <title>Whole-Genome Sequence of Candidatus Oderbacter manganicum from the National Park Lower Oder Valley, Germany.</title>
        <authorList>
            <person name="Braun B."/>
            <person name="Liere K."/>
            <person name="Szewzyk U."/>
        </authorList>
    </citation>
    <scope>NUCLEOTIDE SEQUENCE [LARGE SCALE GENOMIC DNA]</scope>
    <source>
        <strain evidence="5 6">OTSz_A_272</strain>
    </source>
</reference>
<accession>A0A1B1AGY1</accession>
<keyword evidence="1" id="KW-0805">Transcription regulation</keyword>
<dbReference type="Pfam" id="PF13545">
    <property type="entry name" value="HTH_Crp_2"/>
    <property type="match status" value="1"/>
</dbReference>
<dbReference type="Gene3D" id="2.60.120.10">
    <property type="entry name" value="Jelly Rolls"/>
    <property type="match status" value="1"/>
</dbReference>
<evidence type="ECO:0000256" key="3">
    <source>
        <dbReference type="ARBA" id="ARBA00023163"/>
    </source>
</evidence>
<sequence>MSISVRNQLLLGLSKSDRALLWPRLEPTTLDRGAQIEDANTPIRFVYFPDDSVISVVARSTYDQIETALIGREGMSGTAVVLGNHRSPYDAFALLPGSAHRISAKNLRSVLDARRSLRQRFQRFAQVLTVQISQTAFANGTARIEERLARWLLMVQDRQDDNEIRLTHQAIAAMLGVRRSGVTDALHALEGRGLLHASRGLVTVVNRRGLIGLARKIYGVPEAEHRRLIE</sequence>
<evidence type="ECO:0000259" key="4">
    <source>
        <dbReference type="PROSITE" id="PS51063"/>
    </source>
</evidence>